<organism evidence="2 3">
    <name type="scientific">Luedemannella helvata</name>
    <dbReference type="NCBI Taxonomy" id="349315"/>
    <lineage>
        <taxon>Bacteria</taxon>
        <taxon>Bacillati</taxon>
        <taxon>Actinomycetota</taxon>
        <taxon>Actinomycetes</taxon>
        <taxon>Micromonosporales</taxon>
        <taxon>Micromonosporaceae</taxon>
        <taxon>Luedemannella</taxon>
    </lineage>
</organism>
<reference evidence="3" key="1">
    <citation type="journal article" date="2019" name="Int. J. Syst. Evol. Microbiol.">
        <title>The Global Catalogue of Microorganisms (GCM) 10K type strain sequencing project: providing services to taxonomists for standard genome sequencing and annotation.</title>
        <authorList>
            <consortium name="The Broad Institute Genomics Platform"/>
            <consortium name="The Broad Institute Genome Sequencing Center for Infectious Disease"/>
            <person name="Wu L."/>
            <person name="Ma J."/>
        </authorList>
    </citation>
    <scope>NUCLEOTIDE SEQUENCE [LARGE SCALE GENOMIC DNA]</scope>
    <source>
        <strain evidence="3">JCM 13249</strain>
    </source>
</reference>
<keyword evidence="3" id="KW-1185">Reference proteome</keyword>
<comment type="caution">
    <text evidence="2">The sequence shown here is derived from an EMBL/GenBank/DDBJ whole genome shotgun (WGS) entry which is preliminary data.</text>
</comment>
<evidence type="ECO:0000313" key="3">
    <source>
        <dbReference type="Proteomes" id="UP001500655"/>
    </source>
</evidence>
<gene>
    <name evidence="2" type="ORF">GCM10009681_14780</name>
</gene>
<evidence type="ECO:0000256" key="1">
    <source>
        <dbReference type="SAM" id="MobiDB-lite"/>
    </source>
</evidence>
<dbReference type="EMBL" id="BAAALS010000005">
    <property type="protein sequence ID" value="GAA1744892.1"/>
    <property type="molecule type" value="Genomic_DNA"/>
</dbReference>
<accession>A0ABP4W3T0</accession>
<proteinExistence type="predicted"/>
<feature type="region of interest" description="Disordered" evidence="1">
    <location>
        <begin position="46"/>
        <end position="66"/>
    </location>
</feature>
<name>A0ABP4W3T0_9ACTN</name>
<sequence>MTQTALDRLIGHQQLSLITTREWIDTGLQYSYGPVRDVKAGLVRIQGSKGQDPTSAHPRLDREAYV</sequence>
<dbReference type="Proteomes" id="UP001500655">
    <property type="component" value="Unassembled WGS sequence"/>
</dbReference>
<protein>
    <submittedName>
        <fullName evidence="2">Uncharacterized protein</fullName>
    </submittedName>
</protein>
<evidence type="ECO:0000313" key="2">
    <source>
        <dbReference type="EMBL" id="GAA1744892.1"/>
    </source>
</evidence>